<keyword evidence="2 4" id="KW-0863">Zinc-finger</keyword>
<dbReference type="GeneTree" id="ENSGT00940000164372"/>
<sequence length="675" mass="73678">MLDSTAQPAGTPAGGELCRECGQQHLLPNNHLYNFQDEVDDELLCHICLQPLLQPMDTPCGHTYCFCCLEGFLQEASFCPMDRKKLSLQHCRRSSLLVRNLLDKLIVLCPFRPDCPLTMQRCQLEGHLQNRCPGFQKYRAELSRQKGARGCRQEEPLPGEEAGAPGEQTPGVMPPAVESSLAAAVALGLPEPGLVNPAYEESEEDGPPRASLVAETVAVELRREDPEEELGLRIVGGRDTPLGNIVVQEVRRDSLAALDGRVAPGDHVLEVNGVTIGNVTHEQAIGLLRQSGPTLRLVVLQEKGFTPKTPAQDAGREVVRVTLVKRDRTEPLGIKLIRKGEEAGIFILDLLDGGLAAKNGQLSRNDQVLAINGQDLRQGTPEAAAHIIQTSENRVHFVVLRQKTPPLQEAGEDGGMLGSGSGSPVHPRRRPEQTHYLRPAAYQKEPPAGFLSQERMLTIKKEPRESLGITIGGGRDSKHQLPVFVTSVQPVGCLSRDGRVRRGSVLLSINGVDLTQLSYYEAVSALKHHTASTSVMLRVLDILVPERSPENGEVVPEAAREPGHGWAPLWVTWLGLPSCLHCCQDIVLRKSDAESWGFSIVGGFEEAKGSQPFFIKTIVPGTPAFRDKRLRCGDEIVAVNGLPAVRMANSELIPMLKEQRNRVTLTVVSWPGSLV</sequence>
<dbReference type="SMART" id="SM00184">
    <property type="entry name" value="RING"/>
    <property type="match status" value="1"/>
</dbReference>
<dbReference type="GO" id="GO:0004842">
    <property type="term" value="F:ubiquitin-protein transferase activity"/>
    <property type="evidence" value="ECO:0000318"/>
    <property type="project" value="GO_Central"/>
</dbReference>
<dbReference type="Gene3D" id="3.30.40.10">
    <property type="entry name" value="Zinc/RING finger domain, C3HC4 (zinc finger)"/>
    <property type="match status" value="1"/>
</dbReference>
<evidence type="ECO:0000313" key="8">
    <source>
        <dbReference type="Ensembl" id="ENSOANP00000051858.1"/>
    </source>
</evidence>
<dbReference type="CDD" id="cd06680">
    <property type="entry name" value="PDZ4_LNX1_2-like"/>
    <property type="match status" value="1"/>
</dbReference>
<keyword evidence="1" id="KW-0479">Metal-binding</keyword>
<evidence type="ECO:0000313" key="9">
    <source>
        <dbReference type="Proteomes" id="UP000002279"/>
    </source>
</evidence>
<dbReference type="OrthoDB" id="438726at2759"/>
<dbReference type="InterPro" id="IPR017907">
    <property type="entry name" value="Znf_RING_CS"/>
</dbReference>
<dbReference type="InterPro" id="IPR051342">
    <property type="entry name" value="PDZ_scaffold"/>
</dbReference>
<dbReference type="CDD" id="cd06679">
    <property type="entry name" value="PDZ3_LNX1_2-like"/>
    <property type="match status" value="1"/>
</dbReference>
<proteinExistence type="predicted"/>
<evidence type="ECO:0000256" key="1">
    <source>
        <dbReference type="ARBA" id="ARBA00022723"/>
    </source>
</evidence>
<dbReference type="InterPro" id="IPR013083">
    <property type="entry name" value="Znf_RING/FYVE/PHD"/>
</dbReference>
<dbReference type="AlphaFoldDB" id="A0A6I8PBI2"/>
<evidence type="ECO:0000256" key="5">
    <source>
        <dbReference type="SAM" id="MobiDB-lite"/>
    </source>
</evidence>
<dbReference type="RefSeq" id="XP_028923883.1">
    <property type="nucleotide sequence ID" value="XM_029068050.2"/>
</dbReference>
<reference evidence="8" key="3">
    <citation type="submission" date="2025-09" db="UniProtKB">
        <authorList>
            <consortium name="Ensembl"/>
        </authorList>
    </citation>
    <scope>IDENTIFICATION</scope>
    <source>
        <strain evidence="8">Glennie</strain>
    </source>
</reference>
<dbReference type="GO" id="GO:0008270">
    <property type="term" value="F:zinc ion binding"/>
    <property type="evidence" value="ECO:0007669"/>
    <property type="project" value="UniProtKB-KW"/>
</dbReference>
<dbReference type="PROSITE" id="PS50106">
    <property type="entry name" value="PDZ"/>
    <property type="match status" value="4"/>
</dbReference>
<feature type="region of interest" description="Disordered" evidence="5">
    <location>
        <begin position="406"/>
        <end position="430"/>
    </location>
</feature>
<feature type="domain" description="PDZ" evidence="7">
    <location>
        <begin position="456"/>
        <end position="541"/>
    </location>
</feature>
<dbReference type="GeneID" id="100088461"/>
<evidence type="ECO:0000259" key="7">
    <source>
        <dbReference type="PROSITE" id="PS50106"/>
    </source>
</evidence>
<dbReference type="Proteomes" id="UP000002279">
    <property type="component" value="Chromosome 6"/>
</dbReference>
<dbReference type="SMART" id="SM00228">
    <property type="entry name" value="PDZ"/>
    <property type="match status" value="4"/>
</dbReference>
<dbReference type="InParanoid" id="A0A6I8PBI2"/>
<dbReference type="CDD" id="cd06678">
    <property type="entry name" value="PDZ2_LNX1_2-like"/>
    <property type="match status" value="1"/>
</dbReference>
<reference evidence="8" key="2">
    <citation type="submission" date="2025-08" db="UniProtKB">
        <authorList>
            <consortium name="Ensembl"/>
        </authorList>
    </citation>
    <scope>IDENTIFICATION</scope>
    <source>
        <strain evidence="8">Glennie</strain>
    </source>
</reference>
<dbReference type="Pfam" id="PF00595">
    <property type="entry name" value="PDZ"/>
    <property type="match status" value="4"/>
</dbReference>
<dbReference type="CDD" id="cd16780">
    <property type="entry name" value="mRING-HC-C3HC3D_LNX2"/>
    <property type="match status" value="1"/>
</dbReference>
<dbReference type="Ensembl" id="ENSOANT00000057647.1">
    <property type="protein sequence ID" value="ENSOANP00000051858.1"/>
    <property type="gene ID" value="ENSOANG00000047085.1"/>
</dbReference>
<feature type="domain" description="PDZ" evidence="7">
    <location>
        <begin position="218"/>
        <end position="303"/>
    </location>
</feature>
<dbReference type="PANTHER" id="PTHR19964:SF41">
    <property type="entry name" value="LIGAND OF NUMB PROTEIN X 2-LIKE"/>
    <property type="match status" value="1"/>
</dbReference>
<evidence type="ECO:0000259" key="6">
    <source>
        <dbReference type="PROSITE" id="PS50089"/>
    </source>
</evidence>
<keyword evidence="3" id="KW-0862">Zinc</keyword>
<dbReference type="FunFam" id="2.30.42.10:FF:000081">
    <property type="entry name" value="Ligand of Numb protein X 2"/>
    <property type="match status" value="1"/>
</dbReference>
<evidence type="ECO:0000256" key="2">
    <source>
        <dbReference type="ARBA" id="ARBA00022771"/>
    </source>
</evidence>
<name>A0A6I8PBI2_ORNAN</name>
<dbReference type="SUPFAM" id="SSF57850">
    <property type="entry name" value="RING/U-box"/>
    <property type="match status" value="1"/>
</dbReference>
<protein>
    <recommendedName>
        <fullName evidence="10">Ligand of numb-protein X 2</fullName>
    </recommendedName>
</protein>
<dbReference type="Bgee" id="ENSOANG00000047085">
    <property type="expression patterns" value="Expressed in adult mammalian kidney and 6 other cell types or tissues"/>
</dbReference>
<dbReference type="Pfam" id="PF00097">
    <property type="entry name" value="zf-C3HC4"/>
    <property type="match status" value="1"/>
</dbReference>
<gene>
    <name evidence="8" type="primary">LOC100088461</name>
</gene>
<evidence type="ECO:0000256" key="3">
    <source>
        <dbReference type="ARBA" id="ARBA00022833"/>
    </source>
</evidence>
<reference evidence="8 9" key="1">
    <citation type="journal article" date="2008" name="Nature">
        <title>Genome analysis of the platypus reveals unique signatures of evolution.</title>
        <authorList>
            <person name="Warren W.C."/>
            <person name="Hillier L.W."/>
            <person name="Marshall Graves J.A."/>
            <person name="Birney E."/>
            <person name="Ponting C.P."/>
            <person name="Grutzner F."/>
            <person name="Belov K."/>
            <person name="Miller W."/>
            <person name="Clarke L."/>
            <person name="Chinwalla A.T."/>
            <person name="Yang S.P."/>
            <person name="Heger A."/>
            <person name="Locke D.P."/>
            <person name="Miethke P."/>
            <person name="Waters P.D."/>
            <person name="Veyrunes F."/>
            <person name="Fulton L."/>
            <person name="Fulton B."/>
            <person name="Graves T."/>
            <person name="Wallis J."/>
            <person name="Puente X.S."/>
            <person name="Lopez-Otin C."/>
            <person name="Ordonez G.R."/>
            <person name="Eichler E.E."/>
            <person name="Chen L."/>
            <person name="Cheng Z."/>
            <person name="Deakin J.E."/>
            <person name="Alsop A."/>
            <person name="Thompson K."/>
            <person name="Kirby P."/>
            <person name="Papenfuss A.T."/>
            <person name="Wakefield M.J."/>
            <person name="Olender T."/>
            <person name="Lancet D."/>
            <person name="Huttley G.A."/>
            <person name="Smit A.F."/>
            <person name="Pask A."/>
            <person name="Temple-Smith P."/>
            <person name="Batzer M.A."/>
            <person name="Walker J.A."/>
            <person name="Konkel M.K."/>
            <person name="Harris R.S."/>
            <person name="Whittington C.M."/>
            <person name="Wong E.S."/>
            <person name="Gemmell N.J."/>
            <person name="Buschiazzo E."/>
            <person name="Vargas Jentzsch I.M."/>
            <person name="Merkel A."/>
            <person name="Schmitz J."/>
            <person name="Zemann A."/>
            <person name="Churakov G."/>
            <person name="Kriegs J.O."/>
            <person name="Brosius J."/>
            <person name="Murchison E.P."/>
            <person name="Sachidanandam R."/>
            <person name="Smith C."/>
            <person name="Hannon G.J."/>
            <person name="Tsend-Ayush E."/>
            <person name="McMillan D."/>
            <person name="Attenborough R."/>
            <person name="Rens W."/>
            <person name="Ferguson-Smith M."/>
            <person name="Lefevre C.M."/>
            <person name="Sharp J.A."/>
            <person name="Nicholas K.R."/>
            <person name="Ray D.A."/>
            <person name="Kube M."/>
            <person name="Reinhardt R."/>
            <person name="Pringle T.H."/>
            <person name="Taylor J."/>
            <person name="Jones R.C."/>
            <person name="Nixon B."/>
            <person name="Dacheux J.L."/>
            <person name="Niwa H."/>
            <person name="Sekita Y."/>
            <person name="Huang X."/>
            <person name="Stark A."/>
            <person name="Kheradpour P."/>
            <person name="Kellis M."/>
            <person name="Flicek P."/>
            <person name="Chen Y."/>
            <person name="Webber C."/>
            <person name="Hardison R."/>
            <person name="Nelson J."/>
            <person name="Hallsworth-Pepin K."/>
            <person name="Delehaunty K."/>
            <person name="Markovic C."/>
            <person name="Minx P."/>
            <person name="Feng Y."/>
            <person name="Kremitzki C."/>
            <person name="Mitreva M."/>
            <person name="Glasscock J."/>
            <person name="Wylie T."/>
            <person name="Wohldmann P."/>
            <person name="Thiru P."/>
            <person name="Nhan M.N."/>
            <person name="Pohl C.S."/>
            <person name="Smith S.M."/>
            <person name="Hou S."/>
            <person name="Nefedov M."/>
            <person name="de Jong P.J."/>
            <person name="Renfree M.B."/>
            <person name="Mardis E.R."/>
            <person name="Wilson R.K."/>
        </authorList>
    </citation>
    <scope>NUCLEOTIDE SEQUENCE [LARGE SCALE GENOMIC DNA]</scope>
    <source>
        <strain evidence="8 9">Glennie</strain>
    </source>
</reference>
<dbReference type="InterPro" id="IPR018957">
    <property type="entry name" value="Znf_C3HC4_RING-type"/>
</dbReference>
<dbReference type="PROSITE" id="PS50089">
    <property type="entry name" value="ZF_RING_2"/>
    <property type="match status" value="1"/>
</dbReference>
<feature type="domain" description="PDZ" evidence="7">
    <location>
        <begin position="320"/>
        <end position="403"/>
    </location>
</feature>
<dbReference type="Gene3D" id="2.30.42.10">
    <property type="match status" value="4"/>
</dbReference>
<organism evidence="8 9">
    <name type="scientific">Ornithorhynchus anatinus</name>
    <name type="common">Duckbill platypus</name>
    <dbReference type="NCBI Taxonomy" id="9258"/>
    <lineage>
        <taxon>Eukaryota</taxon>
        <taxon>Metazoa</taxon>
        <taxon>Chordata</taxon>
        <taxon>Craniata</taxon>
        <taxon>Vertebrata</taxon>
        <taxon>Euteleostomi</taxon>
        <taxon>Mammalia</taxon>
        <taxon>Monotremata</taxon>
        <taxon>Ornithorhynchidae</taxon>
        <taxon>Ornithorhynchus</taxon>
    </lineage>
</organism>
<accession>A0A6I8PBI2</accession>
<dbReference type="SUPFAM" id="SSF50156">
    <property type="entry name" value="PDZ domain-like"/>
    <property type="match status" value="4"/>
</dbReference>
<dbReference type="KEGG" id="oaa:100088461"/>
<dbReference type="OMA" id="DQRSDHH"/>
<dbReference type="InterPro" id="IPR001841">
    <property type="entry name" value="Znf_RING"/>
</dbReference>
<dbReference type="InterPro" id="IPR001478">
    <property type="entry name" value="PDZ"/>
</dbReference>
<evidence type="ECO:0000256" key="4">
    <source>
        <dbReference type="PROSITE-ProRule" id="PRU00175"/>
    </source>
</evidence>
<dbReference type="CDD" id="cd06677">
    <property type="entry name" value="PDZ1_LNX1_2-like"/>
    <property type="match status" value="1"/>
</dbReference>
<evidence type="ECO:0008006" key="10">
    <source>
        <dbReference type="Google" id="ProtNLM"/>
    </source>
</evidence>
<dbReference type="PANTHER" id="PTHR19964">
    <property type="entry name" value="MULTIPLE PDZ DOMAIN PROTEIN"/>
    <property type="match status" value="1"/>
</dbReference>
<feature type="region of interest" description="Disordered" evidence="5">
    <location>
        <begin position="147"/>
        <end position="167"/>
    </location>
</feature>
<dbReference type="RefSeq" id="XP_028923882.1">
    <property type="nucleotide sequence ID" value="XM_029068049.2"/>
</dbReference>
<keyword evidence="9" id="KW-1185">Reference proteome</keyword>
<feature type="domain" description="PDZ" evidence="7">
    <location>
        <begin position="585"/>
        <end position="671"/>
    </location>
</feature>
<dbReference type="PROSITE" id="PS00518">
    <property type="entry name" value="ZF_RING_1"/>
    <property type="match status" value="1"/>
</dbReference>
<dbReference type="InterPro" id="IPR036034">
    <property type="entry name" value="PDZ_sf"/>
</dbReference>
<feature type="domain" description="RING-type" evidence="6">
    <location>
        <begin position="45"/>
        <end position="83"/>
    </location>
</feature>